<reference evidence="1 2" key="1">
    <citation type="submission" date="2019-06" db="EMBL/GenBank/DDBJ databases">
        <title>Sorghum-associated microbial communities from plants grown in Nebraska, USA.</title>
        <authorList>
            <person name="Schachtman D."/>
        </authorList>
    </citation>
    <scope>NUCLEOTIDE SEQUENCE [LARGE SCALE GENOMIC DNA]</scope>
    <source>
        <strain evidence="1 2">1209</strain>
    </source>
</reference>
<evidence type="ECO:0000313" key="2">
    <source>
        <dbReference type="Proteomes" id="UP000320811"/>
    </source>
</evidence>
<keyword evidence="2" id="KW-1185">Reference proteome</keyword>
<dbReference type="Proteomes" id="UP000320811">
    <property type="component" value="Unassembled WGS sequence"/>
</dbReference>
<dbReference type="EMBL" id="VIWO01000005">
    <property type="protein sequence ID" value="TWF39883.1"/>
    <property type="molecule type" value="Genomic_DNA"/>
</dbReference>
<proteinExistence type="predicted"/>
<sequence>MAYTIPKKDVIRYGPEALKTFHLTIYEWIDNLHFVMDPRQFLENAEEYIAMAKERFLQASWEGDGDIGLIWIPPFMLQQYANQDAACGVVVWHVKQVEDGISWLLSPIKLPFE</sequence>
<dbReference type="OrthoDB" id="6058205at2"/>
<dbReference type="RefSeq" id="WP_145671062.1">
    <property type="nucleotide sequence ID" value="NZ_VIWO01000005.1"/>
</dbReference>
<comment type="caution">
    <text evidence="1">The sequence shown here is derived from an EMBL/GenBank/DDBJ whole genome shotgun (WGS) entry which is preliminary data.</text>
</comment>
<organism evidence="1 2">
    <name type="scientific">Chitinophaga polysaccharea</name>
    <dbReference type="NCBI Taxonomy" id="1293035"/>
    <lineage>
        <taxon>Bacteria</taxon>
        <taxon>Pseudomonadati</taxon>
        <taxon>Bacteroidota</taxon>
        <taxon>Chitinophagia</taxon>
        <taxon>Chitinophagales</taxon>
        <taxon>Chitinophagaceae</taxon>
        <taxon>Chitinophaga</taxon>
    </lineage>
</organism>
<accession>A0A561PP57</accession>
<protein>
    <submittedName>
        <fullName evidence="1">Uncharacterized protein</fullName>
    </submittedName>
</protein>
<gene>
    <name evidence="1" type="ORF">FHW36_105323</name>
</gene>
<evidence type="ECO:0000313" key="1">
    <source>
        <dbReference type="EMBL" id="TWF39883.1"/>
    </source>
</evidence>
<dbReference type="AlphaFoldDB" id="A0A561PP57"/>
<name>A0A561PP57_9BACT</name>